<evidence type="ECO:0000256" key="4">
    <source>
        <dbReference type="SAM" id="SignalP"/>
    </source>
</evidence>
<feature type="signal peptide" evidence="4">
    <location>
        <begin position="1"/>
        <end position="25"/>
    </location>
</feature>
<dbReference type="PANTHER" id="PTHR10891">
    <property type="entry name" value="EF-HAND CALCIUM-BINDING DOMAIN CONTAINING PROTEIN"/>
    <property type="match status" value="1"/>
</dbReference>
<dbReference type="InterPro" id="IPR002048">
    <property type="entry name" value="EF_hand_dom"/>
</dbReference>
<keyword evidence="4" id="KW-0732">Signal</keyword>
<dbReference type="AlphaFoldDB" id="A0A062U4Z4"/>
<gene>
    <name evidence="6" type="ORF">HY3_12255</name>
</gene>
<evidence type="ECO:0000256" key="3">
    <source>
        <dbReference type="SAM" id="MobiDB-lite"/>
    </source>
</evidence>
<dbReference type="EMBL" id="AWFB01000017">
    <property type="protein sequence ID" value="RAN33669.1"/>
    <property type="molecule type" value="Genomic_DNA"/>
</dbReference>
<feature type="compositionally biased region" description="Basic and acidic residues" evidence="3">
    <location>
        <begin position="77"/>
        <end position="92"/>
    </location>
</feature>
<feature type="region of interest" description="Disordered" evidence="3">
    <location>
        <begin position="139"/>
        <end position="158"/>
    </location>
</feature>
<dbReference type="InterPro" id="IPR039647">
    <property type="entry name" value="EF_hand_pair_protein_CML-like"/>
</dbReference>
<keyword evidence="1" id="KW-0479">Metal-binding</keyword>
<dbReference type="Pfam" id="PF13202">
    <property type="entry name" value="EF-hand_5"/>
    <property type="match status" value="2"/>
</dbReference>
<feature type="region of interest" description="Disordered" evidence="3">
    <location>
        <begin position="64"/>
        <end position="92"/>
    </location>
</feature>
<dbReference type="InterPro" id="IPR011992">
    <property type="entry name" value="EF-hand-dom_pair"/>
</dbReference>
<feature type="chain" id="PRO_5043747074" description="EF-hand domain-containing protein" evidence="4">
    <location>
        <begin position="26"/>
        <end position="158"/>
    </location>
</feature>
<sequence>MKRITLATVSLGAIAAIALPLAANAGPRGHGGMKAYMAQMDTNGDGDISKEEVEAFRAAKFTEIDTNGDGQVSPEEMTAHHEAQRAKRRAEREARMFAKMDTDGDGAISAEEFNTHQMPGFQKADADGDGVVTAEERAAMQAQMKERWSKKKAGPTPQ</sequence>
<dbReference type="PROSITE" id="PS00018">
    <property type="entry name" value="EF_HAND_1"/>
    <property type="match status" value="2"/>
</dbReference>
<feature type="domain" description="EF-hand" evidence="5">
    <location>
        <begin position="88"/>
        <end position="123"/>
    </location>
</feature>
<dbReference type="eggNOG" id="COG5126">
    <property type="taxonomic scope" value="Bacteria"/>
</dbReference>
<dbReference type="CDD" id="cd00051">
    <property type="entry name" value="EFh"/>
    <property type="match status" value="1"/>
</dbReference>
<dbReference type="Pfam" id="PF13499">
    <property type="entry name" value="EF-hand_7"/>
    <property type="match status" value="1"/>
</dbReference>
<feature type="compositionally biased region" description="Basic residues" evidence="3">
    <location>
        <begin position="148"/>
        <end position="158"/>
    </location>
</feature>
<feature type="domain" description="EF-hand" evidence="5">
    <location>
        <begin position="52"/>
        <end position="87"/>
    </location>
</feature>
<protein>
    <recommendedName>
        <fullName evidence="5">EF-hand domain-containing protein</fullName>
    </recommendedName>
</protein>
<dbReference type="InterPro" id="IPR018247">
    <property type="entry name" value="EF_Hand_1_Ca_BS"/>
</dbReference>
<dbReference type="SUPFAM" id="SSF47473">
    <property type="entry name" value="EF-hand"/>
    <property type="match status" value="1"/>
</dbReference>
<evidence type="ECO:0000259" key="5">
    <source>
        <dbReference type="PROSITE" id="PS50222"/>
    </source>
</evidence>
<organism evidence="6 7">
    <name type="scientific">Hyphomonas pacifica</name>
    <dbReference type="NCBI Taxonomy" id="1280941"/>
    <lineage>
        <taxon>Bacteria</taxon>
        <taxon>Pseudomonadati</taxon>
        <taxon>Pseudomonadota</taxon>
        <taxon>Alphaproteobacteria</taxon>
        <taxon>Hyphomonadales</taxon>
        <taxon>Hyphomonadaceae</taxon>
        <taxon>Hyphomonas</taxon>
    </lineage>
</organism>
<dbReference type="GO" id="GO:0005509">
    <property type="term" value="F:calcium ion binding"/>
    <property type="evidence" value="ECO:0007669"/>
    <property type="project" value="InterPro"/>
</dbReference>
<proteinExistence type="predicted"/>
<keyword evidence="2" id="KW-0677">Repeat</keyword>
<name>A0A062U4Z4_9PROT</name>
<evidence type="ECO:0000313" key="6">
    <source>
        <dbReference type="EMBL" id="RAN33669.1"/>
    </source>
</evidence>
<comment type="caution">
    <text evidence="6">The sequence shown here is derived from an EMBL/GenBank/DDBJ whole genome shotgun (WGS) entry which is preliminary data.</text>
</comment>
<dbReference type="STRING" id="1280941.HY2_12155"/>
<dbReference type="Gene3D" id="1.10.238.10">
    <property type="entry name" value="EF-hand"/>
    <property type="match status" value="2"/>
</dbReference>
<evidence type="ECO:0000313" key="7">
    <source>
        <dbReference type="Proteomes" id="UP000249123"/>
    </source>
</evidence>
<dbReference type="RefSeq" id="WP_051594820.1">
    <property type="nucleotide sequence ID" value="NZ_AWFA01000017.1"/>
</dbReference>
<keyword evidence="7" id="KW-1185">Reference proteome</keyword>
<reference evidence="6 7" key="1">
    <citation type="submission" date="2013-04" db="EMBL/GenBank/DDBJ databases">
        <title>Hyphomonas sp. T24B3 Genome Sequencing.</title>
        <authorList>
            <person name="Lai Q."/>
            <person name="Shao Z."/>
        </authorList>
    </citation>
    <scope>NUCLEOTIDE SEQUENCE [LARGE SCALE GENOMIC DNA]</scope>
    <source>
        <strain evidence="6 7">T24B3</strain>
    </source>
</reference>
<dbReference type="SMART" id="SM00054">
    <property type="entry name" value="EFh"/>
    <property type="match status" value="4"/>
</dbReference>
<evidence type="ECO:0000256" key="1">
    <source>
        <dbReference type="ARBA" id="ARBA00022723"/>
    </source>
</evidence>
<accession>A0A062U4Z4</accession>
<dbReference type="PROSITE" id="PS50222">
    <property type="entry name" value="EF_HAND_2"/>
    <property type="match status" value="2"/>
</dbReference>
<evidence type="ECO:0000256" key="2">
    <source>
        <dbReference type="ARBA" id="ARBA00022737"/>
    </source>
</evidence>
<dbReference type="Proteomes" id="UP000249123">
    <property type="component" value="Unassembled WGS sequence"/>
</dbReference>